<accession>X1KXP3</accession>
<dbReference type="InterPro" id="IPR016039">
    <property type="entry name" value="Thiolase-like"/>
</dbReference>
<dbReference type="SUPFAM" id="SSF53901">
    <property type="entry name" value="Thiolase-like"/>
    <property type="match status" value="1"/>
</dbReference>
<protein>
    <recommendedName>
        <fullName evidence="1">Thiolase C-terminal domain-containing protein</fullName>
    </recommendedName>
</protein>
<comment type="caution">
    <text evidence="2">The sequence shown here is derived from an EMBL/GenBank/DDBJ whole genome shotgun (WGS) entry which is preliminary data.</text>
</comment>
<evidence type="ECO:0000259" key="1">
    <source>
        <dbReference type="Pfam" id="PF22691"/>
    </source>
</evidence>
<proteinExistence type="predicted"/>
<feature type="domain" description="Thiolase C-terminal" evidence="1">
    <location>
        <begin position="7"/>
        <end position="134"/>
    </location>
</feature>
<dbReference type="PANTHER" id="PTHR42870:SF1">
    <property type="entry name" value="NON-SPECIFIC LIPID-TRANSFER PROTEIN-LIKE 2"/>
    <property type="match status" value="1"/>
</dbReference>
<dbReference type="CDD" id="cd00829">
    <property type="entry name" value="SCP-x_thiolase"/>
    <property type="match status" value="1"/>
</dbReference>
<name>X1KXP3_9ZZZZ</name>
<evidence type="ECO:0000313" key="2">
    <source>
        <dbReference type="EMBL" id="GAI11448.1"/>
    </source>
</evidence>
<dbReference type="InterPro" id="IPR055140">
    <property type="entry name" value="Thiolase_C_2"/>
</dbReference>
<dbReference type="EMBL" id="BARV01006338">
    <property type="protein sequence ID" value="GAI11448.1"/>
    <property type="molecule type" value="Genomic_DNA"/>
</dbReference>
<organism evidence="2">
    <name type="scientific">marine sediment metagenome</name>
    <dbReference type="NCBI Taxonomy" id="412755"/>
    <lineage>
        <taxon>unclassified sequences</taxon>
        <taxon>metagenomes</taxon>
        <taxon>ecological metagenomes</taxon>
    </lineage>
</organism>
<dbReference type="PANTHER" id="PTHR42870">
    <property type="entry name" value="ACETYL-COA C-ACETYLTRANSFERASE"/>
    <property type="match status" value="1"/>
</dbReference>
<gene>
    <name evidence="2" type="ORF">S06H3_12977</name>
</gene>
<dbReference type="AlphaFoldDB" id="X1KXP3"/>
<sequence>YLPRIRAREISSKQAYDMAGLTPQDIDVCELHDCFSIASLIAAESLGLFEFGRSGEAWMKGEADIGGKVAINPSGGLKSKGHPIGATGAGQVYEVVKQLRGEVEPERQVEDAKIGLTDTLGGDGGTLVNMILQRGW</sequence>
<dbReference type="Pfam" id="PF22691">
    <property type="entry name" value="Thiolase_C_1"/>
    <property type="match status" value="1"/>
</dbReference>
<dbReference type="Gene3D" id="3.40.47.10">
    <property type="match status" value="1"/>
</dbReference>
<dbReference type="GO" id="GO:0016746">
    <property type="term" value="F:acyltransferase activity"/>
    <property type="evidence" value="ECO:0007669"/>
    <property type="project" value="InterPro"/>
</dbReference>
<reference evidence="2" key="1">
    <citation type="journal article" date="2014" name="Front. Microbiol.">
        <title>High frequency of phylogenetically diverse reductive dehalogenase-homologous genes in deep subseafloor sedimentary metagenomes.</title>
        <authorList>
            <person name="Kawai M."/>
            <person name="Futagami T."/>
            <person name="Toyoda A."/>
            <person name="Takaki Y."/>
            <person name="Nishi S."/>
            <person name="Hori S."/>
            <person name="Arai W."/>
            <person name="Tsubouchi T."/>
            <person name="Morono Y."/>
            <person name="Uchiyama I."/>
            <person name="Ito T."/>
            <person name="Fujiyama A."/>
            <person name="Inagaki F."/>
            <person name="Takami H."/>
        </authorList>
    </citation>
    <scope>NUCLEOTIDE SEQUENCE</scope>
    <source>
        <strain evidence="2">Expedition CK06-06</strain>
    </source>
</reference>
<feature type="non-terminal residue" evidence="2">
    <location>
        <position position="1"/>
    </location>
</feature>